<accession>A0ABP9LM55</accession>
<keyword evidence="2" id="KW-1185">Reference proteome</keyword>
<evidence type="ECO:0000313" key="1">
    <source>
        <dbReference type="EMBL" id="GAA5079049.1"/>
    </source>
</evidence>
<name>A0ABP9LM55_9RHOB</name>
<proteinExistence type="predicted"/>
<gene>
    <name evidence="1" type="ORF">GCM10023209_30820</name>
</gene>
<evidence type="ECO:0000313" key="2">
    <source>
        <dbReference type="Proteomes" id="UP001499910"/>
    </source>
</evidence>
<reference evidence="2" key="1">
    <citation type="journal article" date="2019" name="Int. J. Syst. Evol. Microbiol.">
        <title>The Global Catalogue of Microorganisms (GCM) 10K type strain sequencing project: providing services to taxonomists for standard genome sequencing and annotation.</title>
        <authorList>
            <consortium name="The Broad Institute Genomics Platform"/>
            <consortium name="The Broad Institute Genome Sequencing Center for Infectious Disease"/>
            <person name="Wu L."/>
            <person name="Ma J."/>
        </authorList>
    </citation>
    <scope>NUCLEOTIDE SEQUENCE [LARGE SCALE GENOMIC DNA]</scope>
    <source>
        <strain evidence="2">JCM 18015</strain>
    </source>
</reference>
<comment type="caution">
    <text evidence="1">The sequence shown here is derived from an EMBL/GenBank/DDBJ whole genome shotgun (WGS) entry which is preliminary data.</text>
</comment>
<sequence>MFGVMGDDPARLLAAMLQRVQAKGHEIGGIGHADHAEDAALLAEFVVADRFERVAGKLGLGHRCAPVLAGAGAIPAGLVPRGFIYAVRRRLSPTLLRDRHIRAT</sequence>
<protein>
    <submittedName>
        <fullName evidence="1">Uncharacterized protein</fullName>
    </submittedName>
</protein>
<dbReference type="Proteomes" id="UP001499910">
    <property type="component" value="Unassembled WGS sequence"/>
</dbReference>
<dbReference type="EMBL" id="BAABHW010000005">
    <property type="protein sequence ID" value="GAA5079049.1"/>
    <property type="molecule type" value="Genomic_DNA"/>
</dbReference>
<organism evidence="1 2">
    <name type="scientific">[Roseibacterium] beibuensis</name>
    <dbReference type="NCBI Taxonomy" id="1193142"/>
    <lineage>
        <taxon>Bacteria</taxon>
        <taxon>Pseudomonadati</taxon>
        <taxon>Pseudomonadota</taxon>
        <taxon>Alphaproteobacteria</taxon>
        <taxon>Rhodobacterales</taxon>
        <taxon>Roseobacteraceae</taxon>
        <taxon>Roseicyclus</taxon>
    </lineage>
</organism>